<keyword evidence="1" id="KW-0240">DNA-directed RNA polymerase</keyword>
<organism evidence="5">
    <name type="scientific">Pedobesia claviformis</name>
    <dbReference type="NCBI Taxonomy" id="2364088"/>
    <lineage>
        <taxon>Eukaryota</taxon>
        <taxon>Viridiplantae</taxon>
        <taxon>Chlorophyta</taxon>
        <taxon>core chlorophytes</taxon>
        <taxon>Ulvophyceae</taxon>
        <taxon>TCBD clade</taxon>
        <taxon>Bryopsidales</taxon>
        <taxon>Bryopsidineae</taxon>
        <taxon>Derbesiaceae</taxon>
        <taxon>Pedobesia</taxon>
    </lineage>
</organism>
<dbReference type="GO" id="GO:0003899">
    <property type="term" value="F:DNA-directed RNA polymerase activity"/>
    <property type="evidence" value="ECO:0007669"/>
    <property type="project" value="InterPro"/>
</dbReference>
<geneLocation type="chloroplast" evidence="5"/>
<dbReference type="Pfam" id="PF01000">
    <property type="entry name" value="RNA_pol_A_bac"/>
    <property type="match status" value="1"/>
</dbReference>
<reference evidence="5" key="2">
    <citation type="journal article" date="2019" name="Mol. Phylogenet. Evol.">
        <title>Reassessment of the classification of bryopsidales (chlorophyta) based on chloroplast phylogenomic analyses.</title>
        <authorList>
            <person name="Cremen M.C."/>
            <person name="Leliaert F."/>
            <person name="West J."/>
            <person name="Lam D.W."/>
            <person name="Shimada S."/>
            <person name="Lopez-Bautista J.M."/>
            <person name="Verbruggen H."/>
        </authorList>
    </citation>
    <scope>NUCLEOTIDE SEQUENCE</scope>
</reference>
<dbReference type="AlphaFoldDB" id="A0A386B0S1"/>
<evidence type="ECO:0000256" key="2">
    <source>
        <dbReference type="ARBA" id="ARBA00023163"/>
    </source>
</evidence>
<keyword evidence="2" id="KW-0804">Transcription</keyword>
<keyword evidence="5" id="KW-0934">Plastid</keyword>
<dbReference type="InterPro" id="IPR036603">
    <property type="entry name" value="RBP11-like"/>
</dbReference>
<dbReference type="SUPFAM" id="SSF55257">
    <property type="entry name" value="RBP11-like subunits of RNA polymerase"/>
    <property type="match status" value="1"/>
</dbReference>
<protein>
    <recommendedName>
        <fullName evidence="3">Plastid-encoded RNA polymerase subunit alpha</fullName>
    </recommendedName>
</protein>
<sequence length="350" mass="41085">MMSYQFNQDKQVIFSCISSTVEKKAKSQLAKFYASYQLGYFSKNQGLTIANALRRTMLNQTRQFVISCIRIENVKHEYSSLPGIKETIFEILNNIQNVILSSSKNFSKTQIAILNQTGPKIIYAKYFQLPNFIFCLNPNQYITTIESNQQFKMIFFIENLNYYSSNNLQYYYKLYQNIRHSKKPSSDKKSDFLILKNNFSSVININYTIQTTIQLNEIIIFHICTDGSIHPGKLLRQSIQQLLITLIPFNRFKVKVAGLAKSNLPLIYKKLYLYKFLKLDLANLPISLKTYLKLRGLNVYNVGDLYNYTLKHETLKKTYARLNREQYKEIQILLKLIKRYLIHKLIKLPS</sequence>
<dbReference type="InterPro" id="IPR011263">
    <property type="entry name" value="DNA-dir_RNA_pol_RpoA/D/Rpb3"/>
</dbReference>
<gene>
    <name evidence="5" type="primary">rpoA</name>
</gene>
<dbReference type="Gene3D" id="3.30.1360.10">
    <property type="entry name" value="RNA polymerase, RBP11-like subunit"/>
    <property type="match status" value="1"/>
</dbReference>
<dbReference type="GO" id="GO:0046983">
    <property type="term" value="F:protein dimerization activity"/>
    <property type="evidence" value="ECO:0007669"/>
    <property type="project" value="InterPro"/>
</dbReference>
<evidence type="ECO:0000256" key="3">
    <source>
        <dbReference type="ARBA" id="ARBA00031776"/>
    </source>
</evidence>
<dbReference type="Gene3D" id="2.170.120.12">
    <property type="entry name" value="DNA-directed RNA polymerase, insert domain"/>
    <property type="match status" value="1"/>
</dbReference>
<evidence type="ECO:0000256" key="1">
    <source>
        <dbReference type="ARBA" id="ARBA00022478"/>
    </source>
</evidence>
<proteinExistence type="predicted"/>
<dbReference type="InterPro" id="IPR011262">
    <property type="entry name" value="DNA-dir_RNA_pol_insert"/>
</dbReference>
<keyword evidence="5" id="KW-0150">Chloroplast</keyword>
<dbReference type="SMART" id="SM00662">
    <property type="entry name" value="RPOLD"/>
    <property type="match status" value="1"/>
</dbReference>
<reference evidence="5" key="1">
    <citation type="submission" date="2018-07" db="EMBL/GenBank/DDBJ databases">
        <authorList>
            <person name="Quirk P.G."/>
            <person name="Krulwich T.A."/>
        </authorList>
    </citation>
    <scope>NUCLEOTIDE SEQUENCE</scope>
</reference>
<feature type="domain" description="DNA-directed RNA polymerase RpoA/D/Rpb3-type" evidence="4">
    <location>
        <begin position="43"/>
        <end position="252"/>
    </location>
</feature>
<name>A0A386B0S1_9CHLO</name>
<evidence type="ECO:0000313" key="5">
    <source>
        <dbReference type="EMBL" id="AYC65287.1"/>
    </source>
</evidence>
<dbReference type="RefSeq" id="YP_009532760.1">
    <property type="nucleotide sequence ID" value="NC_039766.1"/>
</dbReference>
<dbReference type="GeneID" id="38334364"/>
<dbReference type="SUPFAM" id="SSF56553">
    <property type="entry name" value="Insert subdomain of RNA polymerase alpha subunit"/>
    <property type="match status" value="1"/>
</dbReference>
<dbReference type="EMBL" id="MH591108">
    <property type="protein sequence ID" value="AYC65287.1"/>
    <property type="molecule type" value="Genomic_DNA"/>
</dbReference>
<accession>A0A386B0S1</accession>
<dbReference type="InterPro" id="IPR036643">
    <property type="entry name" value="RNApol_insert_sf"/>
</dbReference>
<dbReference type="GO" id="GO:0006351">
    <property type="term" value="P:DNA-templated transcription"/>
    <property type="evidence" value="ECO:0007669"/>
    <property type="project" value="InterPro"/>
</dbReference>
<dbReference type="Pfam" id="PF01193">
    <property type="entry name" value="RNA_pol_L"/>
    <property type="match status" value="1"/>
</dbReference>
<evidence type="ECO:0000259" key="4">
    <source>
        <dbReference type="SMART" id="SM00662"/>
    </source>
</evidence>
<dbReference type="GO" id="GO:0000428">
    <property type="term" value="C:DNA-directed RNA polymerase complex"/>
    <property type="evidence" value="ECO:0007669"/>
    <property type="project" value="UniProtKB-KW"/>
</dbReference>